<dbReference type="Proteomes" id="UP000825701">
    <property type="component" value="Chromosome"/>
</dbReference>
<protein>
    <submittedName>
        <fullName evidence="1">Uncharacterized protein</fullName>
    </submittedName>
</protein>
<proteinExistence type="predicted"/>
<keyword evidence="2" id="KW-1185">Reference proteome</keyword>
<evidence type="ECO:0000313" key="1">
    <source>
        <dbReference type="EMBL" id="QZO00152.1"/>
    </source>
</evidence>
<reference evidence="1" key="1">
    <citation type="submission" date="2021-08" db="EMBL/GenBank/DDBJ databases">
        <authorList>
            <person name="Zhang H."/>
            <person name="Xu M."/>
            <person name="Yu Z."/>
            <person name="Yang L."/>
            <person name="Cai Y."/>
        </authorList>
    </citation>
    <scope>NUCLEOTIDE SEQUENCE</scope>
    <source>
        <strain evidence="1">CHL1</strain>
    </source>
</reference>
<dbReference type="EMBL" id="CP081869">
    <property type="protein sequence ID" value="QZO00152.1"/>
    <property type="molecule type" value="Genomic_DNA"/>
</dbReference>
<organism evidence="1 2">
    <name type="scientific">Chenggangzhangella methanolivorans</name>
    <dbReference type="NCBI Taxonomy" id="1437009"/>
    <lineage>
        <taxon>Bacteria</taxon>
        <taxon>Pseudomonadati</taxon>
        <taxon>Pseudomonadota</taxon>
        <taxon>Alphaproteobacteria</taxon>
        <taxon>Hyphomicrobiales</taxon>
        <taxon>Methylopilaceae</taxon>
        <taxon>Chenggangzhangella</taxon>
    </lineage>
</organism>
<accession>A0A9E6UL59</accession>
<name>A0A9E6UL59_9HYPH</name>
<dbReference type="RefSeq" id="WP_261403306.1">
    <property type="nucleotide sequence ID" value="NZ_CP081869.1"/>
</dbReference>
<sequence>MAANEPIAKRLTELQTKLAERAGSIKDPKNADRALMLESLGLLAEGLAKLSRDVRELKAAKPKPGGAKKPAAAKAD</sequence>
<gene>
    <name evidence="1" type="ORF">K6K41_27030</name>
</gene>
<dbReference type="KEGG" id="cmet:K6K41_27030"/>
<dbReference type="AlphaFoldDB" id="A0A9E6UL59"/>
<evidence type="ECO:0000313" key="2">
    <source>
        <dbReference type="Proteomes" id="UP000825701"/>
    </source>
</evidence>